<evidence type="ECO:0000256" key="2">
    <source>
        <dbReference type="ARBA" id="ARBA00022475"/>
    </source>
</evidence>
<keyword evidence="5 7" id="KW-0472">Membrane</keyword>
<dbReference type="AlphaFoldDB" id="A0A540WFF0"/>
<feature type="transmembrane region" description="Helical" evidence="7">
    <location>
        <begin position="158"/>
        <end position="183"/>
    </location>
</feature>
<evidence type="ECO:0000313" key="9">
    <source>
        <dbReference type="EMBL" id="TQF07627.1"/>
    </source>
</evidence>
<dbReference type="GO" id="GO:0005886">
    <property type="term" value="C:plasma membrane"/>
    <property type="evidence" value="ECO:0007669"/>
    <property type="project" value="UniProtKB-SubCell"/>
</dbReference>
<keyword evidence="4 7" id="KW-1133">Transmembrane helix</keyword>
<dbReference type="OrthoDB" id="7177610at2"/>
<keyword evidence="2" id="KW-1003">Cell membrane</keyword>
<dbReference type="InterPro" id="IPR004477">
    <property type="entry name" value="ComEC_N"/>
</dbReference>
<feature type="transmembrane region" description="Helical" evidence="7">
    <location>
        <begin position="309"/>
        <end position="331"/>
    </location>
</feature>
<feature type="transmembrane region" description="Helical" evidence="7">
    <location>
        <begin position="236"/>
        <end position="254"/>
    </location>
</feature>
<evidence type="ECO:0000256" key="7">
    <source>
        <dbReference type="SAM" id="Phobius"/>
    </source>
</evidence>
<comment type="caution">
    <text evidence="9">The sequence shown here is derived from an EMBL/GenBank/DDBJ whole genome shotgun (WGS) entry which is preliminary data.</text>
</comment>
<dbReference type="PANTHER" id="PTHR30619:SF1">
    <property type="entry name" value="RECOMBINATION PROTEIN 2"/>
    <property type="match status" value="1"/>
</dbReference>
<accession>A0A540WFF0</accession>
<dbReference type="Proteomes" id="UP000319103">
    <property type="component" value="Unassembled WGS sequence"/>
</dbReference>
<proteinExistence type="predicted"/>
<evidence type="ECO:0000259" key="8">
    <source>
        <dbReference type="Pfam" id="PF03772"/>
    </source>
</evidence>
<organism evidence="9 10">
    <name type="scientific">Kitasatospora acidiphila</name>
    <dbReference type="NCBI Taxonomy" id="2567942"/>
    <lineage>
        <taxon>Bacteria</taxon>
        <taxon>Bacillati</taxon>
        <taxon>Actinomycetota</taxon>
        <taxon>Actinomycetes</taxon>
        <taxon>Kitasatosporales</taxon>
        <taxon>Streptomycetaceae</taxon>
        <taxon>Kitasatospora</taxon>
    </lineage>
</organism>
<evidence type="ECO:0000256" key="1">
    <source>
        <dbReference type="ARBA" id="ARBA00004651"/>
    </source>
</evidence>
<gene>
    <name evidence="9" type="ORF">E6W39_28440</name>
</gene>
<feature type="transmembrane region" description="Helical" evidence="7">
    <location>
        <begin position="189"/>
        <end position="206"/>
    </location>
</feature>
<reference evidence="9 10" key="1">
    <citation type="submission" date="2019-06" db="EMBL/GenBank/DDBJ databases">
        <title>Description of Kitasatospora acidophila sp. nov. isolated from pine grove soil, and reclassification of Streptomyces novaecaesareae to Kitasatospora novaeceasareae comb. nov.</title>
        <authorList>
            <person name="Kim M.J."/>
        </authorList>
    </citation>
    <scope>NUCLEOTIDE SEQUENCE [LARGE SCALE GENOMIC DNA]</scope>
    <source>
        <strain evidence="9 10">MMS16-CNU292</strain>
    </source>
</reference>
<feature type="domain" description="ComEC/Rec2-related protein" evidence="8">
    <location>
        <begin position="104"/>
        <end position="376"/>
    </location>
</feature>
<protein>
    <submittedName>
        <fullName evidence="9">ComEC/Rec2 family competence protein</fullName>
    </submittedName>
</protein>
<dbReference type="InterPro" id="IPR052159">
    <property type="entry name" value="Competence_DNA_uptake"/>
</dbReference>
<comment type="subcellular location">
    <subcellularLocation>
        <location evidence="1">Cell membrane</location>
        <topology evidence="1">Multi-pass membrane protein</topology>
    </subcellularLocation>
</comment>
<dbReference type="Pfam" id="PF03772">
    <property type="entry name" value="Competence"/>
    <property type="match status" value="1"/>
</dbReference>
<dbReference type="PANTHER" id="PTHR30619">
    <property type="entry name" value="DNA INTERNALIZATION/COMPETENCE PROTEIN COMEC/REC2"/>
    <property type="match status" value="1"/>
</dbReference>
<feature type="compositionally biased region" description="Low complexity" evidence="6">
    <location>
        <begin position="397"/>
        <end position="416"/>
    </location>
</feature>
<evidence type="ECO:0000256" key="6">
    <source>
        <dbReference type="SAM" id="MobiDB-lite"/>
    </source>
</evidence>
<dbReference type="EMBL" id="VIGB01000003">
    <property type="protein sequence ID" value="TQF07627.1"/>
    <property type="molecule type" value="Genomic_DNA"/>
</dbReference>
<feature type="region of interest" description="Disordered" evidence="6">
    <location>
        <begin position="391"/>
        <end position="416"/>
    </location>
</feature>
<evidence type="ECO:0000313" key="10">
    <source>
        <dbReference type="Proteomes" id="UP000319103"/>
    </source>
</evidence>
<evidence type="ECO:0000256" key="5">
    <source>
        <dbReference type="ARBA" id="ARBA00023136"/>
    </source>
</evidence>
<feature type="transmembrane region" description="Helical" evidence="7">
    <location>
        <begin position="125"/>
        <end position="146"/>
    </location>
</feature>
<name>A0A540WFF0_9ACTN</name>
<keyword evidence="3 7" id="KW-0812">Transmembrane</keyword>
<dbReference type="NCBIfam" id="TIGR00360">
    <property type="entry name" value="ComEC_N-term"/>
    <property type="match status" value="1"/>
</dbReference>
<evidence type="ECO:0000256" key="3">
    <source>
        <dbReference type="ARBA" id="ARBA00022692"/>
    </source>
</evidence>
<sequence>MGTGTGTGATTTRTSTPITLIVQERDAASWQGLLPSARVAALARVLPASDEGGGDTAAALVAKGPPRLLAPPNWTQRLAGRLRAGLRRACAELAPDARTLLPGLVVGDTEAMPDDLAQAFQSTDLVHITAVSGANLSIVLALLLGAPTRSGTTERGGLASFLGIPLRVAALVGVGLTVAFVILCRPEPSVLRAAATGLLSLLALALGRPRQALSALAAGVLTLLLVDPFLARSYGFLLSVLATAGLLTLGRRWAKALHQRGWPHGVAEAVACTASAQALCAPAAVLLAPRISLVGIPCNLLAELAVMPATLLGFAALAVAPLSGGVAAFLAGMAGYPTQWLAAVARAGAALPGAELAWTPGWRGTVTLALGVLAACYAGRLFFPADPATADPDTGKASTIAPSTAAPIAPASTPPR</sequence>
<evidence type="ECO:0000256" key="4">
    <source>
        <dbReference type="ARBA" id="ARBA00022989"/>
    </source>
</evidence>
<keyword evidence="10" id="KW-1185">Reference proteome</keyword>